<dbReference type="CDD" id="cd09272">
    <property type="entry name" value="RNase_HI_RT_Ty1"/>
    <property type="match status" value="1"/>
</dbReference>
<name>A0A2N9J170_FAGSY</name>
<evidence type="ECO:0000259" key="1">
    <source>
        <dbReference type="Pfam" id="PF07727"/>
    </source>
</evidence>
<dbReference type="PANTHER" id="PTHR11439">
    <property type="entry name" value="GAG-POL-RELATED RETROTRANSPOSON"/>
    <property type="match status" value="1"/>
</dbReference>
<dbReference type="InterPro" id="IPR013103">
    <property type="entry name" value="RVT_2"/>
</dbReference>
<dbReference type="InterPro" id="IPR043502">
    <property type="entry name" value="DNA/RNA_pol_sf"/>
</dbReference>
<reference evidence="2" key="1">
    <citation type="submission" date="2018-02" db="EMBL/GenBank/DDBJ databases">
        <authorList>
            <person name="Cohen D.B."/>
            <person name="Kent A.D."/>
        </authorList>
    </citation>
    <scope>NUCLEOTIDE SEQUENCE</scope>
</reference>
<organism evidence="2">
    <name type="scientific">Fagus sylvatica</name>
    <name type="common">Beechnut</name>
    <dbReference type="NCBI Taxonomy" id="28930"/>
    <lineage>
        <taxon>Eukaryota</taxon>
        <taxon>Viridiplantae</taxon>
        <taxon>Streptophyta</taxon>
        <taxon>Embryophyta</taxon>
        <taxon>Tracheophyta</taxon>
        <taxon>Spermatophyta</taxon>
        <taxon>Magnoliopsida</taxon>
        <taxon>eudicotyledons</taxon>
        <taxon>Gunneridae</taxon>
        <taxon>Pentapetalae</taxon>
        <taxon>rosids</taxon>
        <taxon>fabids</taxon>
        <taxon>Fagales</taxon>
        <taxon>Fagaceae</taxon>
        <taxon>Fagus</taxon>
    </lineage>
</organism>
<protein>
    <recommendedName>
        <fullName evidence="1">Reverse transcriptase Ty1/copia-type domain-containing protein</fullName>
    </recommendedName>
</protein>
<accession>A0A2N9J170</accession>
<dbReference type="AlphaFoldDB" id="A0A2N9J170"/>
<sequence length="314" mass="34915">MVSSPTSSLPTHVCQLHKSLYGLKQAPRAWFERFTSHLFTLGFTASVADASLFILSHGSVIVSQLSTAFELKDLGHLRYFLGLQIDYKKVRFFVHQSKYLTDLLHKFNMTDCKAASTPIATTPILSTTRTDILFDPTSYRSLVGALQYATFTRPDITFVVNRGTLDKGILFQPGPITLTTSTDADWAGDLCDRRSTSSIIVFLGNNPITWLAKKQHTVSRSSIEAEYRSLATGVINTSALALASNLGFHGCTKHIEVDYHFVRERVVRGDLALQFISTDDQLADVFIKALPSTRFHRLCSKLLVCSTDHQFEGG</sequence>
<feature type="domain" description="Reverse transcriptase Ty1/copia-type" evidence="1">
    <location>
        <begin position="63"/>
        <end position="120"/>
    </location>
</feature>
<feature type="domain" description="Reverse transcriptase Ty1/copia-type" evidence="1">
    <location>
        <begin position="10"/>
        <end position="59"/>
    </location>
</feature>
<evidence type="ECO:0000313" key="2">
    <source>
        <dbReference type="EMBL" id="SPD30952.1"/>
    </source>
</evidence>
<proteinExistence type="predicted"/>
<dbReference type="Pfam" id="PF07727">
    <property type="entry name" value="RVT_2"/>
    <property type="match status" value="2"/>
</dbReference>
<dbReference type="PANTHER" id="PTHR11439:SF470">
    <property type="entry name" value="CYSTEINE-RICH RLK (RECEPTOR-LIKE PROTEIN KINASE) 8"/>
    <property type="match status" value="1"/>
</dbReference>
<dbReference type="SUPFAM" id="SSF56672">
    <property type="entry name" value="DNA/RNA polymerases"/>
    <property type="match status" value="1"/>
</dbReference>
<gene>
    <name evidence="2" type="ORF">FSB_LOCUS58834</name>
</gene>
<dbReference type="EMBL" id="OIVN01006339">
    <property type="protein sequence ID" value="SPD30952.1"/>
    <property type="molecule type" value="Genomic_DNA"/>
</dbReference>